<dbReference type="InterPro" id="IPR012914">
    <property type="entry name" value="PucR_dom"/>
</dbReference>
<sequence>MRQPFTIADLVSDPTLDTSLVSGGDGLDRTVLWAHSCEMAHPDKWLGPHELLMTIGLCIPHGAQQQRDLIARLDDAGLAGIAVGDDGLAPRLTKALLAEADSRGFPVLMTGPNTPFAAIGRTVAAANAERQTMSVLGLAKLYQVAGQRDQGHHRTIADLSDVLGVRLTVVDDATGCVLLGRGALAPTAARAYPLRTHRPTRLMIDAATPLDSLTLVHLTQILTVHANAVAQDAQARMGDGAGVLEQALAGRLNVRGELLRLWGEETAAYRAVVTTSDTPLRLQTALAVAELPTTAIENDGKIVIVSPTHRLEELRALVQEICPESGVSAAHRDLGDVSAAVAEATAEHAAVRGRGEHWREFQGEQVSLVARSRSEAAQIIDTVLGPLAREEQRYVLLRETLFAFLDNDLHWSLTAQTLGMHRQGLVYRLNRVEALTGRSVRRTQDVSELWLARTAWRQLREL</sequence>
<protein>
    <submittedName>
        <fullName evidence="3">PucR family transcriptional regulator ligand-binding domain-containing protein</fullName>
    </submittedName>
</protein>
<dbReference type="InterPro" id="IPR051448">
    <property type="entry name" value="CdaR-like_regulators"/>
</dbReference>
<dbReference type="Proteomes" id="UP001235133">
    <property type="component" value="Unassembled WGS sequence"/>
</dbReference>
<dbReference type="Pfam" id="PF07905">
    <property type="entry name" value="PucR"/>
    <property type="match status" value="1"/>
</dbReference>
<dbReference type="InterPro" id="IPR042070">
    <property type="entry name" value="PucR_C-HTH_sf"/>
</dbReference>
<name>A0ABU0Z0M4_9MICO</name>
<dbReference type="Gene3D" id="1.10.10.2840">
    <property type="entry name" value="PucR C-terminal helix-turn-helix domain"/>
    <property type="match status" value="1"/>
</dbReference>
<dbReference type="InterPro" id="IPR025736">
    <property type="entry name" value="PucR_C-HTH_dom"/>
</dbReference>
<dbReference type="RefSeq" id="WP_308866480.1">
    <property type="nucleotide sequence ID" value="NZ_JAVFWO010000001.1"/>
</dbReference>
<reference evidence="3 4" key="1">
    <citation type="submission" date="2023-08" db="EMBL/GenBank/DDBJ databases">
        <title>Microbacterium psychrotolerans sp. nov., a psychrotolerant bacterium isolated from soil in Heilongjiang Province, China.</title>
        <authorList>
            <person name="An P."/>
            <person name="Zhao D."/>
            <person name="Xiang H."/>
        </authorList>
    </citation>
    <scope>NUCLEOTIDE SEQUENCE [LARGE SCALE GENOMIC DNA]</scope>
    <source>
        <strain evidence="3 4">QXD-8</strain>
    </source>
</reference>
<evidence type="ECO:0000259" key="2">
    <source>
        <dbReference type="Pfam" id="PF13556"/>
    </source>
</evidence>
<proteinExistence type="predicted"/>
<feature type="domain" description="Purine catabolism PurC-like" evidence="1">
    <location>
        <begin position="9"/>
        <end position="125"/>
    </location>
</feature>
<comment type="caution">
    <text evidence="3">The sequence shown here is derived from an EMBL/GenBank/DDBJ whole genome shotgun (WGS) entry which is preliminary data.</text>
</comment>
<evidence type="ECO:0000313" key="4">
    <source>
        <dbReference type="Proteomes" id="UP001235133"/>
    </source>
</evidence>
<dbReference type="PANTHER" id="PTHR33744:SF1">
    <property type="entry name" value="DNA-BINDING TRANSCRIPTIONAL ACTIVATOR ADER"/>
    <property type="match status" value="1"/>
</dbReference>
<gene>
    <name evidence="3" type="ORF">Q9R08_03740</name>
</gene>
<organism evidence="3 4">
    <name type="scientific">Microbacterium psychrotolerans</name>
    <dbReference type="NCBI Taxonomy" id="3068321"/>
    <lineage>
        <taxon>Bacteria</taxon>
        <taxon>Bacillati</taxon>
        <taxon>Actinomycetota</taxon>
        <taxon>Actinomycetes</taxon>
        <taxon>Micrococcales</taxon>
        <taxon>Microbacteriaceae</taxon>
        <taxon>Microbacterium</taxon>
    </lineage>
</organism>
<keyword evidence="4" id="KW-1185">Reference proteome</keyword>
<dbReference type="PANTHER" id="PTHR33744">
    <property type="entry name" value="CARBOHYDRATE DIACID REGULATOR"/>
    <property type="match status" value="1"/>
</dbReference>
<evidence type="ECO:0000259" key="1">
    <source>
        <dbReference type="Pfam" id="PF07905"/>
    </source>
</evidence>
<feature type="domain" description="PucR C-terminal helix-turn-helix" evidence="2">
    <location>
        <begin position="397"/>
        <end position="452"/>
    </location>
</feature>
<accession>A0ABU0Z0M4</accession>
<dbReference type="EMBL" id="JAVFWO010000001">
    <property type="protein sequence ID" value="MDQ7877081.1"/>
    <property type="molecule type" value="Genomic_DNA"/>
</dbReference>
<dbReference type="Pfam" id="PF13556">
    <property type="entry name" value="HTH_30"/>
    <property type="match status" value="1"/>
</dbReference>
<evidence type="ECO:0000313" key="3">
    <source>
        <dbReference type="EMBL" id="MDQ7877081.1"/>
    </source>
</evidence>